<dbReference type="OrthoDB" id="6381815at2759"/>
<name>A0A087TTP3_STEMI</name>
<reference evidence="2 3" key="1">
    <citation type="submission" date="2013-11" db="EMBL/GenBank/DDBJ databases">
        <title>Genome sequencing of Stegodyphus mimosarum.</title>
        <authorList>
            <person name="Bechsgaard J."/>
        </authorList>
    </citation>
    <scope>NUCLEOTIDE SEQUENCE [LARGE SCALE GENOMIC DNA]</scope>
</reference>
<protein>
    <submittedName>
        <fullName evidence="2">Uncharacterized protein</fullName>
    </submittedName>
</protein>
<dbReference type="AlphaFoldDB" id="A0A087TTP3"/>
<evidence type="ECO:0000313" key="2">
    <source>
        <dbReference type="EMBL" id="KFM68482.1"/>
    </source>
</evidence>
<evidence type="ECO:0000256" key="1">
    <source>
        <dbReference type="SAM" id="Coils"/>
    </source>
</evidence>
<evidence type="ECO:0000313" key="3">
    <source>
        <dbReference type="Proteomes" id="UP000054359"/>
    </source>
</evidence>
<dbReference type="EMBL" id="KK116691">
    <property type="protein sequence ID" value="KFM68482.1"/>
    <property type="molecule type" value="Genomic_DNA"/>
</dbReference>
<sequence>MEAGQASAKDEMKAVQEEMKAVKEEMKVGQEEMKRVYCIIENKFEAMEGTIDGVENKVGHTEERVSSLTVPEQDCSLEGVTSKCLQRTCTEHSILTDVYGDIVDMV</sequence>
<keyword evidence="3" id="KW-1185">Reference proteome</keyword>
<proteinExistence type="predicted"/>
<feature type="non-terminal residue" evidence="2">
    <location>
        <position position="106"/>
    </location>
</feature>
<accession>A0A087TTP3</accession>
<gene>
    <name evidence="2" type="ORF">X975_17086</name>
</gene>
<organism evidence="2 3">
    <name type="scientific">Stegodyphus mimosarum</name>
    <name type="common">African social velvet spider</name>
    <dbReference type="NCBI Taxonomy" id="407821"/>
    <lineage>
        <taxon>Eukaryota</taxon>
        <taxon>Metazoa</taxon>
        <taxon>Ecdysozoa</taxon>
        <taxon>Arthropoda</taxon>
        <taxon>Chelicerata</taxon>
        <taxon>Arachnida</taxon>
        <taxon>Araneae</taxon>
        <taxon>Araneomorphae</taxon>
        <taxon>Entelegynae</taxon>
        <taxon>Eresoidea</taxon>
        <taxon>Eresidae</taxon>
        <taxon>Stegodyphus</taxon>
    </lineage>
</organism>
<keyword evidence="1" id="KW-0175">Coiled coil</keyword>
<dbReference type="Proteomes" id="UP000054359">
    <property type="component" value="Unassembled WGS sequence"/>
</dbReference>
<feature type="coiled-coil region" evidence="1">
    <location>
        <begin position="5"/>
        <end position="32"/>
    </location>
</feature>